<dbReference type="PANTHER" id="PTHR11659">
    <property type="entry name" value="GLUTAMYL-TRNA GLN AMIDOTRANSFERASE SUBUNIT B MITOCHONDRIAL AND PROKARYOTIC PET112-RELATED"/>
    <property type="match status" value="1"/>
</dbReference>
<dbReference type="PROSITE" id="PS01234">
    <property type="entry name" value="GATB"/>
    <property type="match status" value="1"/>
</dbReference>
<dbReference type="RefSeq" id="WP_111346877.1">
    <property type="nucleotide sequence ID" value="NZ_JAIWKD010000008.1"/>
</dbReference>
<comment type="subunit">
    <text evidence="2 11">Heterotrimer of A, B and C subunits.</text>
</comment>
<organism evidence="13 14">
    <name type="scientific">Acuticoccus sediminis</name>
    <dbReference type="NCBI Taxonomy" id="2184697"/>
    <lineage>
        <taxon>Bacteria</taxon>
        <taxon>Pseudomonadati</taxon>
        <taxon>Pseudomonadota</taxon>
        <taxon>Alphaproteobacteria</taxon>
        <taxon>Hyphomicrobiales</taxon>
        <taxon>Amorphaceae</taxon>
        <taxon>Acuticoccus</taxon>
    </lineage>
</organism>
<dbReference type="NCBIfam" id="TIGR00133">
    <property type="entry name" value="gatB"/>
    <property type="match status" value="1"/>
</dbReference>
<sequence length="501" mass="54686">MNINVSEPKVLGARQAEPHQLIKGALDDWEVVIGMEIHAQVQSNAKLFSGASTAFGGEPNDHVSLVDAAMPGMLPVINEACVEQAVKTGLGLKAQINMVSRFDRKNYFYPDLPQGYQISQFAHPIVGEGEVIVDMLSGERIVVGIERLHLEQDAGKSVHDLHQGRSSVDLNRSGVALMEIVSRPDIRSSDEAKAYLTKMRLILRTLGTSDADMEKGNLRADINVSVRKPGGPLGTRCEIKNVNSIRFAGQAIEYEARRQIGIIEDGGKIDQETRLFDARTGETRSMRSKEEAHDYRYFPDPDLLPLVVSQETVDRLRESLPELPDERRARYIEELGLSAYDASVLVTDVAASTYFETVATGRDSKAAANWVINELFGRLNKEGIDIEDSPVSAQQLGGILDLMGQDVISGKIAKDLFEIVWSEGGDPAEIVESRGMKQVTDTGAIETAVEDVIAANPDKAEQAKAKPNLAGWFVGQVMKATGGKANPKAVQEIVRAKLGIE</sequence>
<comment type="similarity">
    <text evidence="1 11">Belongs to the GatB/GatE family. GatB subfamily.</text>
</comment>
<dbReference type="InterPro" id="IPR006075">
    <property type="entry name" value="Asn/Gln-tRNA_Trfase_suB/E_cat"/>
</dbReference>
<dbReference type="InterPro" id="IPR017958">
    <property type="entry name" value="Gln-tRNA_amidoTrfase_suB_CS"/>
</dbReference>
<dbReference type="EMBL" id="QHHQ01000003">
    <property type="protein sequence ID" value="RAI00699.1"/>
    <property type="molecule type" value="Genomic_DNA"/>
</dbReference>
<dbReference type="SMART" id="SM00845">
    <property type="entry name" value="GatB_Yqey"/>
    <property type="match status" value="1"/>
</dbReference>
<dbReference type="InterPro" id="IPR023168">
    <property type="entry name" value="GatB_Yqey_C_2"/>
</dbReference>
<dbReference type="OrthoDB" id="9804078at2"/>
<dbReference type="InterPro" id="IPR042114">
    <property type="entry name" value="GatB_C_1"/>
</dbReference>
<evidence type="ECO:0000256" key="1">
    <source>
        <dbReference type="ARBA" id="ARBA00005306"/>
    </source>
</evidence>
<evidence type="ECO:0000256" key="3">
    <source>
        <dbReference type="ARBA" id="ARBA00016923"/>
    </source>
</evidence>
<keyword evidence="13" id="KW-0808">Transferase</keyword>
<dbReference type="GO" id="GO:0016740">
    <property type="term" value="F:transferase activity"/>
    <property type="evidence" value="ECO:0007669"/>
    <property type="project" value="UniProtKB-KW"/>
</dbReference>
<comment type="catalytic activity">
    <reaction evidence="10 11">
        <text>L-glutamyl-tRNA(Gln) + L-glutamine + ATP + H2O = L-glutaminyl-tRNA(Gln) + L-glutamate + ADP + phosphate + H(+)</text>
        <dbReference type="Rhea" id="RHEA:17521"/>
        <dbReference type="Rhea" id="RHEA-COMP:9681"/>
        <dbReference type="Rhea" id="RHEA-COMP:9684"/>
        <dbReference type="ChEBI" id="CHEBI:15377"/>
        <dbReference type="ChEBI" id="CHEBI:15378"/>
        <dbReference type="ChEBI" id="CHEBI:29985"/>
        <dbReference type="ChEBI" id="CHEBI:30616"/>
        <dbReference type="ChEBI" id="CHEBI:43474"/>
        <dbReference type="ChEBI" id="CHEBI:58359"/>
        <dbReference type="ChEBI" id="CHEBI:78520"/>
        <dbReference type="ChEBI" id="CHEBI:78521"/>
        <dbReference type="ChEBI" id="CHEBI:456216"/>
    </reaction>
</comment>
<dbReference type="FunFam" id="1.10.10.410:FF:000001">
    <property type="entry name" value="Aspartyl/glutamyl-tRNA(Asn/Gln) amidotransferase subunit B"/>
    <property type="match status" value="1"/>
</dbReference>
<dbReference type="NCBIfam" id="NF004014">
    <property type="entry name" value="PRK05477.1-4"/>
    <property type="match status" value="1"/>
</dbReference>
<dbReference type="Gene3D" id="1.10.150.380">
    <property type="entry name" value="GatB domain, N-terminal subdomain"/>
    <property type="match status" value="1"/>
</dbReference>
<keyword evidence="4 11" id="KW-0436">Ligase</keyword>
<dbReference type="InterPro" id="IPR004413">
    <property type="entry name" value="GatB"/>
</dbReference>
<name>A0A8B2NRK9_9HYPH</name>
<dbReference type="NCBIfam" id="NF004015">
    <property type="entry name" value="PRK05477.1-5"/>
    <property type="match status" value="1"/>
</dbReference>
<dbReference type="InterPro" id="IPR014746">
    <property type="entry name" value="Gln_synth/guanido_kin_cat_dom"/>
</dbReference>
<dbReference type="InterPro" id="IPR017959">
    <property type="entry name" value="Asn/Gln-tRNA_amidoTrfase_suB/E"/>
</dbReference>
<dbReference type="Proteomes" id="UP000249590">
    <property type="component" value="Unassembled WGS sequence"/>
</dbReference>
<evidence type="ECO:0000256" key="10">
    <source>
        <dbReference type="ARBA" id="ARBA00047913"/>
    </source>
</evidence>
<dbReference type="EC" id="6.3.5.-" evidence="11"/>
<dbReference type="PANTHER" id="PTHR11659:SF0">
    <property type="entry name" value="GLUTAMYL-TRNA(GLN) AMIDOTRANSFERASE SUBUNIT B, MITOCHONDRIAL"/>
    <property type="match status" value="1"/>
</dbReference>
<keyword evidence="14" id="KW-1185">Reference proteome</keyword>
<evidence type="ECO:0000256" key="8">
    <source>
        <dbReference type="ARBA" id="ARBA00024799"/>
    </source>
</evidence>
<evidence type="ECO:0000256" key="5">
    <source>
        <dbReference type="ARBA" id="ARBA00022741"/>
    </source>
</evidence>
<keyword evidence="6 11" id="KW-0067">ATP-binding</keyword>
<dbReference type="GO" id="GO:0050567">
    <property type="term" value="F:glutaminyl-tRNA synthase (glutamine-hydrolyzing) activity"/>
    <property type="evidence" value="ECO:0007669"/>
    <property type="project" value="UniProtKB-UniRule"/>
</dbReference>
<evidence type="ECO:0000313" key="13">
    <source>
        <dbReference type="EMBL" id="RAI00699.1"/>
    </source>
</evidence>
<dbReference type="InterPro" id="IPR003789">
    <property type="entry name" value="Asn/Gln_tRNA_amidoTrase-B-like"/>
</dbReference>
<comment type="caution">
    <text evidence="13">The sequence shown here is derived from an EMBL/GenBank/DDBJ whole genome shotgun (WGS) entry which is preliminary data.</text>
</comment>
<evidence type="ECO:0000256" key="11">
    <source>
        <dbReference type="HAMAP-Rule" id="MF_00121"/>
    </source>
</evidence>
<evidence type="ECO:0000256" key="4">
    <source>
        <dbReference type="ARBA" id="ARBA00022598"/>
    </source>
</evidence>
<comment type="catalytic activity">
    <reaction evidence="9 11">
        <text>L-aspartyl-tRNA(Asn) + L-glutamine + ATP + H2O = L-asparaginyl-tRNA(Asn) + L-glutamate + ADP + phosphate + 2 H(+)</text>
        <dbReference type="Rhea" id="RHEA:14513"/>
        <dbReference type="Rhea" id="RHEA-COMP:9674"/>
        <dbReference type="Rhea" id="RHEA-COMP:9677"/>
        <dbReference type="ChEBI" id="CHEBI:15377"/>
        <dbReference type="ChEBI" id="CHEBI:15378"/>
        <dbReference type="ChEBI" id="CHEBI:29985"/>
        <dbReference type="ChEBI" id="CHEBI:30616"/>
        <dbReference type="ChEBI" id="CHEBI:43474"/>
        <dbReference type="ChEBI" id="CHEBI:58359"/>
        <dbReference type="ChEBI" id="CHEBI:78515"/>
        <dbReference type="ChEBI" id="CHEBI:78516"/>
        <dbReference type="ChEBI" id="CHEBI:456216"/>
    </reaction>
</comment>
<protein>
    <recommendedName>
        <fullName evidence="3 11">Aspartyl/glutamyl-tRNA(Asn/Gln) amidotransferase subunit B</fullName>
        <shortName evidence="11">Asp/Glu-ADT subunit B</shortName>
        <ecNumber evidence="11">6.3.5.-</ecNumber>
    </recommendedName>
</protein>
<evidence type="ECO:0000256" key="7">
    <source>
        <dbReference type="ARBA" id="ARBA00022917"/>
    </source>
</evidence>
<evidence type="ECO:0000256" key="6">
    <source>
        <dbReference type="ARBA" id="ARBA00022840"/>
    </source>
</evidence>
<dbReference type="Pfam" id="PF02934">
    <property type="entry name" value="GatB_N"/>
    <property type="match status" value="1"/>
</dbReference>
<feature type="domain" description="Asn/Gln amidotransferase" evidence="12">
    <location>
        <begin position="353"/>
        <end position="498"/>
    </location>
</feature>
<dbReference type="InterPro" id="IPR018027">
    <property type="entry name" value="Asn/Gln_amidotransferase"/>
</dbReference>
<keyword evidence="7 11" id="KW-0648">Protein biosynthesis</keyword>
<dbReference type="HAMAP" id="MF_00121">
    <property type="entry name" value="GatB"/>
    <property type="match status" value="1"/>
</dbReference>
<dbReference type="Gene3D" id="1.10.10.410">
    <property type="match status" value="1"/>
</dbReference>
<dbReference type="GO" id="GO:0005524">
    <property type="term" value="F:ATP binding"/>
    <property type="evidence" value="ECO:0007669"/>
    <property type="project" value="UniProtKB-KW"/>
</dbReference>
<evidence type="ECO:0000313" key="14">
    <source>
        <dbReference type="Proteomes" id="UP000249590"/>
    </source>
</evidence>
<dbReference type="SUPFAM" id="SSF55931">
    <property type="entry name" value="Glutamine synthetase/guanido kinase"/>
    <property type="match status" value="1"/>
</dbReference>
<dbReference type="Pfam" id="PF02637">
    <property type="entry name" value="GatB_Yqey"/>
    <property type="match status" value="1"/>
</dbReference>
<reference evidence="13 14" key="1">
    <citation type="submission" date="2018-05" db="EMBL/GenBank/DDBJ databases">
        <title>Acuticoccus sediminis sp. nov., isolated from deep-sea sediment of Indian Ocean.</title>
        <authorList>
            <person name="Liu X."/>
            <person name="Lai Q."/>
            <person name="Du Y."/>
            <person name="Sun F."/>
            <person name="Zhang X."/>
            <person name="Wang S."/>
            <person name="Shao Z."/>
        </authorList>
    </citation>
    <scope>NUCLEOTIDE SEQUENCE [LARGE SCALE GENOMIC DNA]</scope>
    <source>
        <strain evidence="13 14">PTG4-2</strain>
    </source>
</reference>
<gene>
    <name evidence="11 13" type="primary">gatB</name>
    <name evidence="13" type="ORF">DLJ53_15735</name>
</gene>
<evidence type="ECO:0000256" key="9">
    <source>
        <dbReference type="ARBA" id="ARBA00047380"/>
    </source>
</evidence>
<accession>A0A8B2NRK9</accession>
<dbReference type="GO" id="GO:0006412">
    <property type="term" value="P:translation"/>
    <property type="evidence" value="ECO:0007669"/>
    <property type="project" value="UniProtKB-UniRule"/>
</dbReference>
<keyword evidence="5 11" id="KW-0547">Nucleotide-binding</keyword>
<dbReference type="AlphaFoldDB" id="A0A8B2NRK9"/>
<proteinExistence type="inferred from homology"/>
<dbReference type="GO" id="GO:0070681">
    <property type="term" value="P:glutaminyl-tRNAGln biosynthesis via transamidation"/>
    <property type="evidence" value="ECO:0007669"/>
    <property type="project" value="TreeGrafter"/>
</dbReference>
<dbReference type="SUPFAM" id="SSF89095">
    <property type="entry name" value="GatB/YqeY motif"/>
    <property type="match status" value="1"/>
</dbReference>
<dbReference type="NCBIfam" id="NF004012">
    <property type="entry name" value="PRK05477.1-2"/>
    <property type="match status" value="1"/>
</dbReference>
<comment type="function">
    <text evidence="8 11">Allows the formation of correctly charged Asn-tRNA(Asn) or Gln-tRNA(Gln) through the transamidation of misacylated Asp-tRNA(Asn) or Glu-tRNA(Gln) in organisms which lack either or both of asparaginyl-tRNA or glutaminyl-tRNA synthetases. The reaction takes place in the presence of glutamine and ATP through an activated phospho-Asp-tRNA(Asn) or phospho-Glu-tRNA(Gln).</text>
</comment>
<evidence type="ECO:0000259" key="12">
    <source>
        <dbReference type="SMART" id="SM00845"/>
    </source>
</evidence>
<evidence type="ECO:0000256" key="2">
    <source>
        <dbReference type="ARBA" id="ARBA00011123"/>
    </source>
</evidence>
<dbReference type="FunFam" id="1.10.150.380:FF:000001">
    <property type="entry name" value="Aspartyl/glutamyl-tRNA(Asn/Gln) amidotransferase subunit B"/>
    <property type="match status" value="1"/>
</dbReference>